<keyword evidence="1" id="KW-1133">Transmembrane helix</keyword>
<dbReference type="AlphaFoldDB" id="A0A348AHF0"/>
<evidence type="ECO:0008006" key="4">
    <source>
        <dbReference type="Google" id="ProtNLM"/>
    </source>
</evidence>
<dbReference type="Pfam" id="PF11750">
    <property type="entry name" value="DUF3307"/>
    <property type="match status" value="1"/>
</dbReference>
<feature type="transmembrane region" description="Helical" evidence="1">
    <location>
        <begin position="232"/>
        <end position="257"/>
    </location>
</feature>
<dbReference type="OrthoDB" id="5122730at2"/>
<feature type="transmembrane region" description="Helical" evidence="1">
    <location>
        <begin position="145"/>
        <end position="170"/>
    </location>
</feature>
<gene>
    <name evidence="2" type="ORF">MAMMFC1_01149</name>
</gene>
<dbReference type="EMBL" id="AP018449">
    <property type="protein sequence ID" value="BBB90498.1"/>
    <property type="molecule type" value="Genomic_DNA"/>
</dbReference>
<evidence type="ECO:0000256" key="1">
    <source>
        <dbReference type="SAM" id="Phobius"/>
    </source>
</evidence>
<feature type="transmembrane region" description="Helical" evidence="1">
    <location>
        <begin position="191"/>
        <end position="212"/>
    </location>
</feature>
<keyword evidence="3" id="KW-1185">Reference proteome</keyword>
<keyword evidence="1" id="KW-0812">Transmembrane</keyword>
<evidence type="ECO:0000313" key="3">
    <source>
        <dbReference type="Proteomes" id="UP000276437"/>
    </source>
</evidence>
<feature type="transmembrane region" description="Helical" evidence="1">
    <location>
        <begin position="42"/>
        <end position="72"/>
    </location>
</feature>
<sequence length="258" mass="29109">MTCIVVVALLILAHIISDFYLQTSRMAREKNLSSYALLQHTIIGMGTAVILTLPYGNFSLLKVIAVLGLLHLIVDKSRAEFDKRHCRQRFESLLVDQMLHLLAIILSYPWLKGITPNLAIVDGIARYFWFVNYYPEIKQISESQLIVAITIICAVLINIRGVNFIVRLAIEKYGPDKPPDMYISSEFIGRLERSIILIFVLLESYNAIGLVFAAKSIARLKEFENRDFTQYYIIGTLASTLAAIVTGLCVKGVIILLR</sequence>
<feature type="transmembrane region" description="Helical" evidence="1">
    <location>
        <begin position="93"/>
        <end position="111"/>
    </location>
</feature>
<keyword evidence="1" id="KW-0472">Membrane</keyword>
<proteinExistence type="predicted"/>
<evidence type="ECO:0000313" key="2">
    <source>
        <dbReference type="EMBL" id="BBB90498.1"/>
    </source>
</evidence>
<name>A0A348AHF0_9FIRM</name>
<dbReference type="RefSeq" id="WP_158618660.1">
    <property type="nucleotide sequence ID" value="NZ_AP018449.1"/>
</dbReference>
<protein>
    <recommendedName>
        <fullName evidence="4">DUF3307 domain-containing protein</fullName>
    </recommendedName>
</protein>
<reference evidence="2 3" key="1">
    <citation type="journal article" date="2018" name="Int. J. Syst. Evol. Microbiol.">
        <title>Methylomusa anaerophila gen. nov., sp. nov., an anaerobic methanol-utilizing bacterium isolated from a microbial fuel cell.</title>
        <authorList>
            <person name="Amano N."/>
            <person name="Yamamuro A."/>
            <person name="Miyahara M."/>
            <person name="Kouzuma A."/>
            <person name="Abe T."/>
            <person name="Watanabe K."/>
        </authorList>
    </citation>
    <scope>NUCLEOTIDE SEQUENCE [LARGE SCALE GENOMIC DNA]</scope>
    <source>
        <strain evidence="2 3">MMFC1</strain>
    </source>
</reference>
<dbReference type="InterPro" id="IPR021737">
    <property type="entry name" value="Phage_phiKZ_Orf197"/>
</dbReference>
<dbReference type="KEGG" id="mana:MAMMFC1_01149"/>
<dbReference type="Proteomes" id="UP000276437">
    <property type="component" value="Chromosome"/>
</dbReference>
<accession>A0A348AHF0</accession>
<organism evidence="2 3">
    <name type="scientific">Methylomusa anaerophila</name>
    <dbReference type="NCBI Taxonomy" id="1930071"/>
    <lineage>
        <taxon>Bacteria</taxon>
        <taxon>Bacillati</taxon>
        <taxon>Bacillota</taxon>
        <taxon>Negativicutes</taxon>
        <taxon>Selenomonadales</taxon>
        <taxon>Sporomusaceae</taxon>
        <taxon>Methylomusa</taxon>
    </lineage>
</organism>